<evidence type="ECO:0000256" key="1">
    <source>
        <dbReference type="SAM" id="MobiDB-lite"/>
    </source>
</evidence>
<evidence type="ECO:0000259" key="2">
    <source>
        <dbReference type="Pfam" id="PF23324"/>
    </source>
</evidence>
<gene>
    <name evidence="3" type="ORF">FPE_LOCUS12951</name>
</gene>
<dbReference type="PANTHER" id="PTHR34272">
    <property type="entry name" value="EXPRESSED PROTEIN"/>
    <property type="match status" value="1"/>
</dbReference>
<evidence type="ECO:0000313" key="3">
    <source>
        <dbReference type="EMBL" id="CAI9765521.1"/>
    </source>
</evidence>
<name>A0AAD2DVI7_9LAMI</name>
<sequence length="401" mass="44952">MATDSEINENKRRRFNSLQSQIPINFSSDLEEEDDNDFLDLSLSPICSTAAIRPLTFSVVTHPPLPPPQLSPPLDLSRLSDDSNPLLTLELSPPSDNHVPSLSGTTVTFPYYLYQGNGVSLQPPSAPANTQSHHPVIIIGENPPTLTLPYRYYQENGVSPISHPPPPSLPPARLDLSPPYATSSQPVSLQLSPPHHVTGGNPSQPYSRYQEDIGPSDGTVTPRPRRVRRNPAQSPREGKSATIPVQFPWSTNYRATVHSLNYLRSKQIDTITDEVQCKRCDEKFKITFNLHQKFREVATFIAENKATMHDRAPGVWLNPTLLPCKMCNEENIAKPVISEKKKFINWLFLLLGQLLGCCTLDQLKYFCKHTKNHRTGAKDRVLYLTYLGLCKQLDPTGPFDR</sequence>
<feature type="compositionally biased region" description="Low complexity" evidence="1">
    <location>
        <begin position="171"/>
        <end position="194"/>
    </location>
</feature>
<dbReference type="Proteomes" id="UP000834106">
    <property type="component" value="Chromosome 7"/>
</dbReference>
<dbReference type="Pfam" id="PF23324">
    <property type="entry name" value="DUF7086"/>
    <property type="match status" value="1"/>
</dbReference>
<evidence type="ECO:0000313" key="4">
    <source>
        <dbReference type="Proteomes" id="UP000834106"/>
    </source>
</evidence>
<dbReference type="PANTHER" id="PTHR34272:SF1">
    <property type="entry name" value="EXPRESSED PROTEIN"/>
    <property type="match status" value="1"/>
</dbReference>
<reference evidence="3" key="1">
    <citation type="submission" date="2023-05" db="EMBL/GenBank/DDBJ databases">
        <authorList>
            <person name="Huff M."/>
        </authorList>
    </citation>
    <scope>NUCLEOTIDE SEQUENCE</scope>
</reference>
<proteinExistence type="predicted"/>
<feature type="domain" description="DUF7086" evidence="2">
    <location>
        <begin position="260"/>
        <end position="393"/>
    </location>
</feature>
<dbReference type="EMBL" id="OU503042">
    <property type="protein sequence ID" value="CAI9765521.1"/>
    <property type="molecule type" value="Genomic_DNA"/>
</dbReference>
<dbReference type="AlphaFoldDB" id="A0AAD2DVI7"/>
<feature type="region of interest" description="Disordered" evidence="1">
    <location>
        <begin position="158"/>
        <end position="240"/>
    </location>
</feature>
<keyword evidence="4" id="KW-1185">Reference proteome</keyword>
<accession>A0AAD2DVI7</accession>
<protein>
    <recommendedName>
        <fullName evidence="2">DUF7086 domain-containing protein</fullName>
    </recommendedName>
</protein>
<organism evidence="3 4">
    <name type="scientific">Fraxinus pennsylvanica</name>
    <dbReference type="NCBI Taxonomy" id="56036"/>
    <lineage>
        <taxon>Eukaryota</taxon>
        <taxon>Viridiplantae</taxon>
        <taxon>Streptophyta</taxon>
        <taxon>Embryophyta</taxon>
        <taxon>Tracheophyta</taxon>
        <taxon>Spermatophyta</taxon>
        <taxon>Magnoliopsida</taxon>
        <taxon>eudicotyledons</taxon>
        <taxon>Gunneridae</taxon>
        <taxon>Pentapetalae</taxon>
        <taxon>asterids</taxon>
        <taxon>lamiids</taxon>
        <taxon>Lamiales</taxon>
        <taxon>Oleaceae</taxon>
        <taxon>Oleeae</taxon>
        <taxon>Fraxinus</taxon>
    </lineage>
</organism>
<dbReference type="InterPro" id="IPR055513">
    <property type="entry name" value="DUF7086"/>
</dbReference>